<evidence type="ECO:0000256" key="1">
    <source>
        <dbReference type="SAM" id="Phobius"/>
    </source>
</evidence>
<keyword evidence="1" id="KW-0472">Membrane</keyword>
<protein>
    <recommendedName>
        <fullName evidence="4">Transmembrane protein</fullName>
    </recommendedName>
</protein>
<reference evidence="2 3" key="1">
    <citation type="journal article" date="2013" name="Genome Biol. Evol.">
        <title>Comparison of metabolic capacities and inference of gene content evolution in mosquito-associated Spiroplasma diminutum and S. taiwanense.</title>
        <authorList>
            <person name="Lo W.S."/>
            <person name="Ku C."/>
            <person name="Chen L.L."/>
            <person name="Chang T.H."/>
            <person name="Kuo C.H."/>
        </authorList>
    </citation>
    <scope>NUCLEOTIDE SEQUENCE [LARGE SCALE GENOMIC DNA]</scope>
    <source>
        <strain evidence="2">CT-1</strain>
    </source>
</reference>
<keyword evidence="1" id="KW-0812">Transmembrane</keyword>
<sequence length="109" mass="13361">MSYIKRGLNIKKFLIIPAILFLFYSIITFFISWKWDWEIQSYVGKMNYSVFEKIFENFYDVFGIFPLLVVIFILLAVIWESFIFYSKNNAKNNIIRNNRWISYLFYIFT</sequence>
<dbReference type="EMBL" id="CP005074">
    <property type="protein sequence ID" value="AGR41116.1"/>
    <property type="molecule type" value="Genomic_DNA"/>
</dbReference>
<feature type="transmembrane region" description="Helical" evidence="1">
    <location>
        <begin position="61"/>
        <end position="85"/>
    </location>
</feature>
<name>S5LWV5_9MOLU</name>
<dbReference type="HOGENOM" id="CLU_2182307_0_0_14"/>
<proteinExistence type="predicted"/>
<organism evidence="2 3">
    <name type="scientific">Spiroplasma taiwanense CT-1</name>
    <dbReference type="NCBI Taxonomy" id="1276220"/>
    <lineage>
        <taxon>Bacteria</taxon>
        <taxon>Bacillati</taxon>
        <taxon>Mycoplasmatota</taxon>
        <taxon>Mollicutes</taxon>
        <taxon>Entomoplasmatales</taxon>
        <taxon>Spiroplasmataceae</taxon>
        <taxon>Spiroplasma</taxon>
    </lineage>
</organism>
<evidence type="ECO:0000313" key="2">
    <source>
        <dbReference type="EMBL" id="AGR41116.1"/>
    </source>
</evidence>
<dbReference type="PATRIC" id="fig|1276220.3.peg.478"/>
<evidence type="ECO:0000313" key="3">
    <source>
        <dbReference type="Proteomes" id="UP000014984"/>
    </source>
</evidence>
<dbReference type="AlphaFoldDB" id="S5LWV5"/>
<feature type="transmembrane region" description="Helical" evidence="1">
    <location>
        <begin position="12"/>
        <end position="33"/>
    </location>
</feature>
<dbReference type="Proteomes" id="UP000014984">
    <property type="component" value="Chromosome"/>
</dbReference>
<keyword evidence="1" id="KW-1133">Transmembrane helix</keyword>
<accession>S5LWV5</accession>
<keyword evidence="3" id="KW-1185">Reference proteome</keyword>
<dbReference type="KEGG" id="stai:STAIW_v1c04730"/>
<gene>
    <name evidence="2" type="ORF">STAIW_v1c04730</name>
</gene>
<evidence type="ECO:0008006" key="4">
    <source>
        <dbReference type="Google" id="ProtNLM"/>
    </source>
</evidence>